<name>A0A5A7PFM6_STRAF</name>
<dbReference type="AlphaFoldDB" id="A0A5A7PFM6"/>
<keyword evidence="3" id="KW-1185">Reference proteome</keyword>
<feature type="region of interest" description="Disordered" evidence="1">
    <location>
        <begin position="82"/>
        <end position="102"/>
    </location>
</feature>
<evidence type="ECO:0000313" key="3">
    <source>
        <dbReference type="Proteomes" id="UP000325081"/>
    </source>
</evidence>
<reference evidence="3" key="1">
    <citation type="journal article" date="2019" name="Curr. Biol.">
        <title>Genome Sequence of Striga asiatica Provides Insight into the Evolution of Plant Parasitism.</title>
        <authorList>
            <person name="Yoshida S."/>
            <person name="Kim S."/>
            <person name="Wafula E.K."/>
            <person name="Tanskanen J."/>
            <person name="Kim Y.M."/>
            <person name="Honaas L."/>
            <person name="Yang Z."/>
            <person name="Spallek T."/>
            <person name="Conn C.E."/>
            <person name="Ichihashi Y."/>
            <person name="Cheong K."/>
            <person name="Cui S."/>
            <person name="Der J.P."/>
            <person name="Gundlach H."/>
            <person name="Jiao Y."/>
            <person name="Hori C."/>
            <person name="Ishida J.K."/>
            <person name="Kasahara H."/>
            <person name="Kiba T."/>
            <person name="Kim M.S."/>
            <person name="Koo N."/>
            <person name="Laohavisit A."/>
            <person name="Lee Y.H."/>
            <person name="Lumba S."/>
            <person name="McCourt P."/>
            <person name="Mortimer J.C."/>
            <person name="Mutuku J.M."/>
            <person name="Nomura T."/>
            <person name="Sasaki-Sekimoto Y."/>
            <person name="Seto Y."/>
            <person name="Wang Y."/>
            <person name="Wakatake T."/>
            <person name="Sakakibara H."/>
            <person name="Demura T."/>
            <person name="Yamaguchi S."/>
            <person name="Yoneyama K."/>
            <person name="Manabe R.I."/>
            <person name="Nelson D.C."/>
            <person name="Schulman A.H."/>
            <person name="Timko M.P."/>
            <person name="dePamphilis C.W."/>
            <person name="Choi D."/>
            <person name="Shirasu K."/>
        </authorList>
    </citation>
    <scope>NUCLEOTIDE SEQUENCE [LARGE SCALE GENOMIC DNA]</scope>
    <source>
        <strain evidence="3">cv. UVA1</strain>
    </source>
</reference>
<dbReference type="Proteomes" id="UP000325081">
    <property type="component" value="Unassembled WGS sequence"/>
</dbReference>
<evidence type="ECO:0000256" key="1">
    <source>
        <dbReference type="SAM" id="MobiDB-lite"/>
    </source>
</evidence>
<sequence>MQSQIPIPIPEYSQKEKEPNQEGEAVGLESSNKSTPRQSVLKISEGFEGIQSQKGAERVDMETEYPGESRLAEFEEMQEKQQVHGEGKQCNKAKGWRRVSDRSKVLTQKAQESLSQTHKKLSKRKLVRDGLTTNIWKDPWLLTHSTGRPLLKSGITSHLQTDRC</sequence>
<proteinExistence type="predicted"/>
<organism evidence="2 3">
    <name type="scientific">Striga asiatica</name>
    <name type="common">Asiatic witchweed</name>
    <name type="synonym">Buchnera asiatica</name>
    <dbReference type="NCBI Taxonomy" id="4170"/>
    <lineage>
        <taxon>Eukaryota</taxon>
        <taxon>Viridiplantae</taxon>
        <taxon>Streptophyta</taxon>
        <taxon>Embryophyta</taxon>
        <taxon>Tracheophyta</taxon>
        <taxon>Spermatophyta</taxon>
        <taxon>Magnoliopsida</taxon>
        <taxon>eudicotyledons</taxon>
        <taxon>Gunneridae</taxon>
        <taxon>Pentapetalae</taxon>
        <taxon>asterids</taxon>
        <taxon>lamiids</taxon>
        <taxon>Lamiales</taxon>
        <taxon>Orobanchaceae</taxon>
        <taxon>Buchnereae</taxon>
        <taxon>Striga</taxon>
    </lineage>
</organism>
<gene>
    <name evidence="2" type="ORF">STAS_07035</name>
</gene>
<feature type="compositionally biased region" description="Polar residues" evidence="1">
    <location>
        <begin position="29"/>
        <end position="38"/>
    </location>
</feature>
<protein>
    <submittedName>
        <fullName evidence="2">Hexon protein</fullName>
    </submittedName>
</protein>
<dbReference type="EMBL" id="BKCP01004417">
    <property type="protein sequence ID" value="GER31057.1"/>
    <property type="molecule type" value="Genomic_DNA"/>
</dbReference>
<feature type="region of interest" description="Disordered" evidence="1">
    <location>
        <begin position="1"/>
        <end position="60"/>
    </location>
</feature>
<accession>A0A5A7PFM6</accession>
<comment type="caution">
    <text evidence="2">The sequence shown here is derived from an EMBL/GenBank/DDBJ whole genome shotgun (WGS) entry which is preliminary data.</text>
</comment>
<evidence type="ECO:0000313" key="2">
    <source>
        <dbReference type="EMBL" id="GER31057.1"/>
    </source>
</evidence>